<proteinExistence type="predicted"/>
<evidence type="ECO:0000313" key="1">
    <source>
        <dbReference type="EMBL" id="KMS55475.1"/>
    </source>
</evidence>
<gene>
    <name evidence="1" type="ORF">V474_18425</name>
</gene>
<evidence type="ECO:0000313" key="2">
    <source>
        <dbReference type="Proteomes" id="UP000052268"/>
    </source>
</evidence>
<dbReference type="RefSeq" id="WP_059151735.1">
    <property type="nucleotide sequence ID" value="NZ_KQ130454.1"/>
</dbReference>
<comment type="caution">
    <text evidence="1">The sequence shown here is derived from an EMBL/GenBank/DDBJ whole genome shotgun (WGS) entry which is preliminary data.</text>
</comment>
<name>A0A0J8ALK0_9SPHN</name>
<dbReference type="EMBL" id="JACU01000005">
    <property type="protein sequence ID" value="KMS55475.1"/>
    <property type="molecule type" value="Genomic_DNA"/>
</dbReference>
<dbReference type="Proteomes" id="UP000052268">
    <property type="component" value="Unassembled WGS sequence"/>
</dbReference>
<accession>A0A0J8ALK0</accession>
<reference evidence="1 2" key="1">
    <citation type="journal article" date="2015" name="G3 (Bethesda)">
        <title>Insights into Ongoing Evolution of the Hexachlorocyclohexane Catabolic Pathway from Comparative Genomics of Ten Sphingomonadaceae Strains.</title>
        <authorList>
            <person name="Pearce S.L."/>
            <person name="Oakeshott J.G."/>
            <person name="Pandey G."/>
        </authorList>
    </citation>
    <scope>NUCLEOTIDE SEQUENCE [LARGE SCALE GENOMIC DNA]</scope>
    <source>
        <strain evidence="1 2">LL02</strain>
    </source>
</reference>
<protein>
    <submittedName>
        <fullName evidence="1">Uncharacterized protein</fullName>
    </submittedName>
</protein>
<dbReference type="AlphaFoldDB" id="A0A0J8ALK0"/>
<organism evidence="1 2">
    <name type="scientific">Novosphingobium barchaimii LL02</name>
    <dbReference type="NCBI Taxonomy" id="1114963"/>
    <lineage>
        <taxon>Bacteria</taxon>
        <taxon>Pseudomonadati</taxon>
        <taxon>Pseudomonadota</taxon>
        <taxon>Alphaproteobacteria</taxon>
        <taxon>Sphingomonadales</taxon>
        <taxon>Sphingomonadaceae</taxon>
        <taxon>Novosphingobium</taxon>
    </lineage>
</organism>
<sequence>MKAPVLLKLVSDKAFANERVRIDGTEFQRCTFENCILTYTGAGRFILHDCDGADGAVEFEGPAASTLHALQSAYADGMDGWVEGIFASIRNLKPDIRAGS</sequence>
<keyword evidence="2" id="KW-1185">Reference proteome</keyword>
<dbReference type="PATRIC" id="fig|1114963.3.peg.2522"/>